<evidence type="ECO:0000313" key="2">
    <source>
        <dbReference type="EMBL" id="STI15146.1"/>
    </source>
</evidence>
<keyword evidence="1" id="KW-1133">Transmembrane helix</keyword>
<evidence type="ECO:0000313" key="3">
    <source>
        <dbReference type="Proteomes" id="UP000254159"/>
    </source>
</evidence>
<keyword evidence="1" id="KW-0812">Transmembrane</keyword>
<accession>A0A376RB58</accession>
<sequence>MSILTRWLLIPPVNARLIGRYRDYRRHGASAFSATLGCFWMILAWIFIPLEHPRWQRIRAEHKNLYPHINASRPRPLDPVRYLIQTCWLLIGTSRKETPKPRRRAFSGLQNIRGRYHQWMNELPERVSHKTQHLDEKKELGHLSAGARRLILGIIVTFSLILALICVTQPFNPLAQFIFLMLLWGVALIVRRMPGRFSGANVDCAVADRFLPLYLVALHLYAELGRSGQPGVRAYSALR</sequence>
<feature type="transmembrane region" description="Helical" evidence="1">
    <location>
        <begin position="174"/>
        <end position="190"/>
    </location>
</feature>
<proteinExistence type="predicted"/>
<name>A0A376RB58_ECOLX</name>
<keyword evidence="2" id="KW-0808">Transferase</keyword>
<dbReference type="GO" id="GO:0016760">
    <property type="term" value="F:cellulose synthase (UDP-forming) activity"/>
    <property type="evidence" value="ECO:0007669"/>
    <property type="project" value="UniProtKB-EC"/>
</dbReference>
<reference evidence="2 3" key="1">
    <citation type="submission" date="2018-06" db="EMBL/GenBank/DDBJ databases">
        <authorList>
            <consortium name="Pathogen Informatics"/>
            <person name="Doyle S."/>
        </authorList>
    </citation>
    <scope>NUCLEOTIDE SEQUENCE [LARGE SCALE GENOMIC DNA]</scope>
    <source>
        <strain evidence="2 3">NCTC10865</strain>
    </source>
</reference>
<organism evidence="2 3">
    <name type="scientific">Escherichia coli</name>
    <dbReference type="NCBI Taxonomy" id="562"/>
    <lineage>
        <taxon>Bacteria</taxon>
        <taxon>Pseudomonadati</taxon>
        <taxon>Pseudomonadota</taxon>
        <taxon>Gammaproteobacteria</taxon>
        <taxon>Enterobacterales</taxon>
        <taxon>Enterobacteriaceae</taxon>
        <taxon>Escherichia</taxon>
    </lineage>
</organism>
<dbReference type="AlphaFoldDB" id="A0A376RB58"/>
<dbReference type="EMBL" id="UGCD01000002">
    <property type="protein sequence ID" value="STI15146.1"/>
    <property type="molecule type" value="Genomic_DNA"/>
</dbReference>
<protein>
    <submittedName>
        <fullName evidence="2">Cellulose synthase catalytic subunit</fullName>
        <ecNumber evidence="2">2.4.1.12</ecNumber>
    </submittedName>
</protein>
<gene>
    <name evidence="2" type="primary">bcsA_1</name>
    <name evidence="2" type="ORF">NCTC10865_00353</name>
</gene>
<feature type="transmembrane region" description="Helical" evidence="1">
    <location>
        <begin position="31"/>
        <end position="50"/>
    </location>
</feature>
<feature type="transmembrane region" description="Helical" evidence="1">
    <location>
        <begin position="150"/>
        <end position="168"/>
    </location>
</feature>
<keyword evidence="1" id="KW-0472">Membrane</keyword>
<dbReference type="EC" id="2.4.1.12" evidence="2"/>
<evidence type="ECO:0000256" key="1">
    <source>
        <dbReference type="SAM" id="Phobius"/>
    </source>
</evidence>
<keyword evidence="2" id="KW-0328">Glycosyltransferase</keyword>
<dbReference type="Proteomes" id="UP000254159">
    <property type="component" value="Unassembled WGS sequence"/>
</dbReference>